<keyword evidence="1" id="KW-1133">Transmembrane helix</keyword>
<dbReference type="AlphaFoldDB" id="A0A242WAL0"/>
<feature type="transmembrane region" description="Helical" evidence="1">
    <location>
        <begin position="6"/>
        <end position="21"/>
    </location>
</feature>
<comment type="caution">
    <text evidence="2">The sequence shown here is derived from an EMBL/GenBank/DDBJ whole genome shotgun (WGS) entry which is preliminary data.</text>
</comment>
<dbReference type="Proteomes" id="UP000195152">
    <property type="component" value="Unassembled WGS sequence"/>
</dbReference>
<feature type="transmembrane region" description="Helical" evidence="1">
    <location>
        <begin position="97"/>
        <end position="116"/>
    </location>
</feature>
<accession>A0A242WAL0</accession>
<evidence type="ECO:0000313" key="3">
    <source>
        <dbReference type="Proteomes" id="UP000195152"/>
    </source>
</evidence>
<dbReference type="EMBL" id="NFCF01000063">
    <property type="protein sequence ID" value="OTW50844.1"/>
    <property type="molecule type" value="Genomic_DNA"/>
</dbReference>
<feature type="transmembrane region" description="Helical" evidence="1">
    <location>
        <begin position="42"/>
        <end position="59"/>
    </location>
</feature>
<proteinExistence type="predicted"/>
<name>A0A242WAL0_BACTU</name>
<keyword evidence="1" id="KW-0812">Transmembrane</keyword>
<evidence type="ECO:0000256" key="1">
    <source>
        <dbReference type="SAM" id="Phobius"/>
    </source>
</evidence>
<feature type="transmembrane region" description="Helical" evidence="1">
    <location>
        <begin position="65"/>
        <end position="85"/>
    </location>
</feature>
<organism evidence="2 3">
    <name type="scientific">Bacillus thuringiensis serovar mexicanensis</name>
    <dbReference type="NCBI Taxonomy" id="180868"/>
    <lineage>
        <taxon>Bacteria</taxon>
        <taxon>Bacillati</taxon>
        <taxon>Bacillota</taxon>
        <taxon>Bacilli</taxon>
        <taxon>Bacillales</taxon>
        <taxon>Bacillaceae</taxon>
        <taxon>Bacillus</taxon>
        <taxon>Bacillus cereus group</taxon>
    </lineage>
</organism>
<keyword evidence="1" id="KW-0472">Membrane</keyword>
<gene>
    <name evidence="2" type="ORF">BK699_09880</name>
</gene>
<dbReference type="RefSeq" id="WP_000964600.1">
    <property type="nucleotide sequence ID" value="NZ_NFCF01000063.1"/>
</dbReference>
<sequence>MLWPICMSMITIGIIFSILTLRTVKKELRINTIKKLMNKTNYLWVGMIIVILLIYHFNLQIGITLFYVLQSILGIWTILSVVLYSKKLFKSEIQLQNCFDASVSLIFTGISMLLVAL</sequence>
<evidence type="ECO:0000313" key="2">
    <source>
        <dbReference type="EMBL" id="OTW50844.1"/>
    </source>
</evidence>
<reference evidence="2 3" key="1">
    <citation type="submission" date="2016-10" db="EMBL/GenBank/DDBJ databases">
        <title>Comparative genomics of Bacillus thuringiensis reveals a path to pathogens against multiple invertebrate hosts.</title>
        <authorList>
            <person name="Zheng J."/>
            <person name="Gao Q."/>
            <person name="Liu H."/>
            <person name="Peng D."/>
            <person name="Ruan L."/>
            <person name="Sun M."/>
        </authorList>
    </citation>
    <scope>NUCLEOTIDE SEQUENCE [LARGE SCALE GENOMIC DNA]</scope>
    <source>
        <strain evidence="2">BGSC 4AC1</strain>
    </source>
</reference>
<protein>
    <submittedName>
        <fullName evidence="2">Uncharacterized protein</fullName>
    </submittedName>
</protein>